<name>A0AAW9SFF4_9BACT</name>
<evidence type="ECO:0000313" key="4">
    <source>
        <dbReference type="Proteomes" id="UP001403385"/>
    </source>
</evidence>
<keyword evidence="4" id="KW-1185">Reference proteome</keyword>
<feature type="transmembrane region" description="Helical" evidence="2">
    <location>
        <begin position="12"/>
        <end position="30"/>
    </location>
</feature>
<gene>
    <name evidence="3" type="ORF">AAG747_27925</name>
</gene>
<accession>A0AAW9SFF4</accession>
<feature type="compositionally biased region" description="Basic and acidic residues" evidence="1">
    <location>
        <begin position="44"/>
        <end position="56"/>
    </location>
</feature>
<dbReference type="Pfam" id="PF02566">
    <property type="entry name" value="OsmC"/>
    <property type="match status" value="1"/>
</dbReference>
<feature type="region of interest" description="Disordered" evidence="1">
    <location>
        <begin position="40"/>
        <end position="62"/>
    </location>
</feature>
<keyword evidence="2" id="KW-1133">Transmembrane helix</keyword>
<evidence type="ECO:0000256" key="1">
    <source>
        <dbReference type="SAM" id="MobiDB-lite"/>
    </source>
</evidence>
<dbReference type="InterPro" id="IPR003718">
    <property type="entry name" value="OsmC/Ohr_fam"/>
</dbReference>
<protein>
    <submittedName>
        <fullName evidence="3">OsmC family protein</fullName>
    </submittedName>
</protein>
<proteinExistence type="predicted"/>
<dbReference type="RefSeq" id="WP_346824555.1">
    <property type="nucleotide sequence ID" value="NZ_JBDKWZ010000027.1"/>
</dbReference>
<keyword evidence="2" id="KW-0812">Transmembrane</keyword>
<dbReference type="Proteomes" id="UP001403385">
    <property type="component" value="Unassembled WGS sequence"/>
</dbReference>
<dbReference type="EMBL" id="JBDKWZ010000027">
    <property type="protein sequence ID" value="MEN7551776.1"/>
    <property type="molecule type" value="Genomic_DNA"/>
</dbReference>
<keyword evidence="2" id="KW-0472">Membrane</keyword>
<sequence length="62" mass="7055">MSDASAVDPEEAFVAAVSSCHMLFFLSIAAKRNYIVEQYEDQAEGTRERKNDDHYDQSLILQ</sequence>
<organism evidence="3 4">
    <name type="scientific">Rapidithrix thailandica</name>
    <dbReference type="NCBI Taxonomy" id="413964"/>
    <lineage>
        <taxon>Bacteria</taxon>
        <taxon>Pseudomonadati</taxon>
        <taxon>Bacteroidota</taxon>
        <taxon>Cytophagia</taxon>
        <taxon>Cytophagales</taxon>
        <taxon>Flammeovirgaceae</taxon>
        <taxon>Rapidithrix</taxon>
    </lineage>
</organism>
<dbReference type="InterPro" id="IPR036102">
    <property type="entry name" value="OsmC/Ohrsf"/>
</dbReference>
<dbReference type="AlphaFoldDB" id="A0AAW9SFF4"/>
<dbReference type="PANTHER" id="PTHR42830:SF2">
    <property type="entry name" value="OSMC_OHR FAMILY PROTEIN"/>
    <property type="match status" value="1"/>
</dbReference>
<dbReference type="InterPro" id="IPR015946">
    <property type="entry name" value="KH_dom-like_a/b"/>
</dbReference>
<reference evidence="3 4" key="1">
    <citation type="submission" date="2024-04" db="EMBL/GenBank/DDBJ databases">
        <title>Novel genus in family Flammeovirgaceae.</title>
        <authorList>
            <person name="Nguyen T.H."/>
            <person name="Vuong T.Q."/>
            <person name="Le H."/>
            <person name="Kim S.-G."/>
        </authorList>
    </citation>
    <scope>NUCLEOTIDE SEQUENCE [LARGE SCALE GENOMIC DNA]</scope>
    <source>
        <strain evidence="3 4">JCM 23209</strain>
    </source>
</reference>
<dbReference type="InterPro" id="IPR052707">
    <property type="entry name" value="OsmC_Ohr_Peroxiredoxin"/>
</dbReference>
<evidence type="ECO:0000256" key="2">
    <source>
        <dbReference type="SAM" id="Phobius"/>
    </source>
</evidence>
<dbReference type="PANTHER" id="PTHR42830">
    <property type="entry name" value="OSMOTICALLY INDUCIBLE FAMILY PROTEIN"/>
    <property type="match status" value="1"/>
</dbReference>
<evidence type="ECO:0000313" key="3">
    <source>
        <dbReference type="EMBL" id="MEN7551776.1"/>
    </source>
</evidence>
<dbReference type="SUPFAM" id="SSF82784">
    <property type="entry name" value="OsmC-like"/>
    <property type="match status" value="1"/>
</dbReference>
<comment type="caution">
    <text evidence="3">The sequence shown here is derived from an EMBL/GenBank/DDBJ whole genome shotgun (WGS) entry which is preliminary data.</text>
</comment>
<dbReference type="Gene3D" id="3.30.300.20">
    <property type="match status" value="1"/>
</dbReference>